<evidence type="ECO:0000256" key="8">
    <source>
        <dbReference type="ARBA" id="ARBA00022723"/>
    </source>
</evidence>
<gene>
    <name evidence="22" type="ORF">DSPE1174_LOCUS32739</name>
</gene>
<dbReference type="GO" id="GO:0030553">
    <property type="term" value="F:cGMP binding"/>
    <property type="evidence" value="ECO:0007669"/>
    <property type="project" value="UniProtKB-KW"/>
</dbReference>
<evidence type="ECO:0000259" key="21">
    <source>
        <dbReference type="PROSITE" id="PS51285"/>
    </source>
</evidence>
<evidence type="ECO:0000256" key="7">
    <source>
        <dbReference type="ARBA" id="ARBA00022679"/>
    </source>
</evidence>
<evidence type="ECO:0000256" key="6">
    <source>
        <dbReference type="ARBA" id="ARBA00022535"/>
    </source>
</evidence>
<keyword evidence="6" id="KW-0140">cGMP</keyword>
<dbReference type="InterPro" id="IPR018490">
    <property type="entry name" value="cNMP-bd_dom_sf"/>
</dbReference>
<protein>
    <recommendedName>
        <fullName evidence="14">cGMP-dependent protein kinase</fullName>
        <ecNumber evidence="3">2.7.11.12</ecNumber>
    </recommendedName>
</protein>
<dbReference type="Gene3D" id="2.60.120.10">
    <property type="entry name" value="Jelly Rolls"/>
    <property type="match status" value="2"/>
</dbReference>
<dbReference type="GO" id="GO:0005524">
    <property type="term" value="F:ATP binding"/>
    <property type="evidence" value="ECO:0007669"/>
    <property type="project" value="UniProtKB-UniRule"/>
</dbReference>
<name>A0A7S2HNA9_9STRA</name>
<evidence type="ECO:0000256" key="2">
    <source>
        <dbReference type="ARBA" id="ARBA00006352"/>
    </source>
</evidence>
<dbReference type="Pfam" id="PF00069">
    <property type="entry name" value="Pkinase"/>
    <property type="match status" value="1"/>
</dbReference>
<dbReference type="PROSITE" id="PS50042">
    <property type="entry name" value="CNMP_BINDING_3"/>
    <property type="match status" value="2"/>
</dbReference>
<sequence length="813" mass="90188">MGNGATTRAPIDVPSPGDVEVGGARVYMDTFKDARPFESLVADFNTQRKSGVGHDKIFENLSAENICSPFVASRTLQNLSPRGNGEEPGNDDSTQEKKKGTPDNENSRRGRIRSTEESTSGKSFRSIRYSTYQNQRSSQMFTLDEGNAGHDQHRSLAHNQIENELHTLINGAMRNFFYLSRGFFEVIHLVQDRLEKVVLQAGETLIEEGEDGHNMFFVQEGTLSVYRDGTVVGGVKAGDVVGELALLYNEKRSATVKTESTCILWSLSRKAFHSIQATQSAQSRYSTYQKLRAVPCFESLNGYTLKKLMTVMSKSTFRDGEDILNTNEKTGTCLLLEHGNVIISRDEDINSNGGMGGVQDDWESDPHCSVNDHGLLVAHPGCFLGRPVIHGAAGLPDGGDPFDQESRTVTSSTTFKAYGSVVCRAFTLKEFETAIGPVESVVKGYVQDMFGSLTDDQRPEIPDLFVDDFEHTAFLGSGAFGLVTLATCVKPGTVVTGNEYAIKAMSKVQIITNNHCKQVQHEKEILQMFHHPFILRLVTTMQDADSLYLVTDYIPSIALFDLLYVNPPPTRVKPMLNRYWAAIIAESIAHFHAHGVAYRDLKPENILIDATSYITVIDAGLAKVIPYTSVVDGEETLQDRTYTLCGTIEYLAPEFFAGHGYNHAVDYWALGCLIYEMAVGRTPFTTVSGDKNYSNIIKHIWNTRYVPIRLPETFRHQTHLDGVKPNAAVALTRGLLRANPSERLGNLASGAKELIEHAYFEGIDWEKLLKKEIELPWVPPLMEPKLTGPNNSSIEKVAPHASYLGDQSLFESW</sequence>
<feature type="region of interest" description="Disordered" evidence="18">
    <location>
        <begin position="77"/>
        <end position="128"/>
    </location>
</feature>
<keyword evidence="13" id="KW-0142">cGMP-binding</keyword>
<evidence type="ECO:0000256" key="1">
    <source>
        <dbReference type="ARBA" id="ARBA00001946"/>
    </source>
</evidence>
<dbReference type="PROSITE" id="PS00888">
    <property type="entry name" value="CNMP_BINDING_1"/>
    <property type="match status" value="1"/>
</dbReference>
<dbReference type="Gene3D" id="3.30.200.20">
    <property type="entry name" value="Phosphorylase Kinase, domain 1"/>
    <property type="match status" value="1"/>
</dbReference>
<evidence type="ECO:0000256" key="4">
    <source>
        <dbReference type="ARBA" id="ARBA00022490"/>
    </source>
</evidence>
<evidence type="ECO:0000256" key="13">
    <source>
        <dbReference type="ARBA" id="ARBA00022992"/>
    </source>
</evidence>
<keyword evidence="4" id="KW-0963">Cytoplasm</keyword>
<feature type="domain" description="Cyclic nucleotide-binding" evidence="20">
    <location>
        <begin position="296"/>
        <end position="348"/>
    </location>
</feature>
<keyword evidence="5" id="KW-0723">Serine/threonine-protein kinase</keyword>
<evidence type="ECO:0000256" key="11">
    <source>
        <dbReference type="ARBA" id="ARBA00022840"/>
    </source>
</evidence>
<evidence type="ECO:0000256" key="14">
    <source>
        <dbReference type="ARBA" id="ARBA00024113"/>
    </source>
</evidence>
<dbReference type="Gene3D" id="1.10.510.10">
    <property type="entry name" value="Transferase(Phosphotransferase) domain 1"/>
    <property type="match status" value="1"/>
</dbReference>
<evidence type="ECO:0000256" key="10">
    <source>
        <dbReference type="ARBA" id="ARBA00022777"/>
    </source>
</evidence>
<feature type="binding site" evidence="17">
    <location>
        <position position="503"/>
    </location>
    <ligand>
        <name>ATP</name>
        <dbReference type="ChEBI" id="CHEBI:30616"/>
    </ligand>
</feature>
<evidence type="ECO:0000256" key="12">
    <source>
        <dbReference type="ARBA" id="ARBA00022842"/>
    </source>
</evidence>
<keyword evidence="9 17" id="KW-0547">Nucleotide-binding</keyword>
<dbReference type="InterPro" id="IPR017441">
    <property type="entry name" value="Protein_kinase_ATP_BS"/>
</dbReference>
<evidence type="ECO:0000256" key="17">
    <source>
        <dbReference type="PROSITE-ProRule" id="PRU10141"/>
    </source>
</evidence>
<feature type="compositionally biased region" description="Basic and acidic residues" evidence="18">
    <location>
        <begin position="94"/>
        <end position="116"/>
    </location>
</feature>
<evidence type="ECO:0000256" key="3">
    <source>
        <dbReference type="ARBA" id="ARBA00012428"/>
    </source>
</evidence>
<comment type="catalytic activity">
    <reaction evidence="15">
        <text>L-threonyl-[protein] + ATP = O-phospho-L-threonyl-[protein] + ADP + H(+)</text>
        <dbReference type="Rhea" id="RHEA:46608"/>
        <dbReference type="Rhea" id="RHEA-COMP:11060"/>
        <dbReference type="Rhea" id="RHEA-COMP:11605"/>
        <dbReference type="ChEBI" id="CHEBI:15378"/>
        <dbReference type="ChEBI" id="CHEBI:30013"/>
        <dbReference type="ChEBI" id="CHEBI:30616"/>
        <dbReference type="ChEBI" id="CHEBI:61977"/>
        <dbReference type="ChEBI" id="CHEBI:456216"/>
        <dbReference type="EC" id="2.7.11.12"/>
    </reaction>
</comment>
<dbReference type="GO" id="GO:0004691">
    <property type="term" value="F:cAMP-dependent protein kinase activity"/>
    <property type="evidence" value="ECO:0007669"/>
    <property type="project" value="TreeGrafter"/>
</dbReference>
<dbReference type="PANTHER" id="PTHR24353:SF37">
    <property type="entry name" value="CAMP-DEPENDENT PROTEIN KINASE CATALYTIC SUBUNIT PRKX"/>
    <property type="match status" value="1"/>
</dbReference>
<keyword evidence="12" id="KW-0460">Magnesium</keyword>
<dbReference type="Pfam" id="PF00027">
    <property type="entry name" value="cNMP_binding"/>
    <property type="match status" value="1"/>
</dbReference>
<feature type="domain" description="Cyclic nucleotide-binding" evidence="20">
    <location>
        <begin position="190"/>
        <end position="275"/>
    </location>
</feature>
<dbReference type="SUPFAM" id="SSF56112">
    <property type="entry name" value="Protein kinase-like (PK-like)"/>
    <property type="match status" value="1"/>
</dbReference>
<feature type="compositionally biased region" description="Polar residues" evidence="18">
    <location>
        <begin position="117"/>
        <end position="128"/>
    </location>
</feature>
<dbReference type="InterPro" id="IPR014710">
    <property type="entry name" value="RmlC-like_jellyroll"/>
</dbReference>
<reference evidence="22" key="1">
    <citation type="submission" date="2021-01" db="EMBL/GenBank/DDBJ databases">
        <authorList>
            <person name="Corre E."/>
            <person name="Pelletier E."/>
            <person name="Niang G."/>
            <person name="Scheremetjew M."/>
            <person name="Finn R."/>
            <person name="Kale V."/>
            <person name="Holt S."/>
            <person name="Cochrane G."/>
            <person name="Meng A."/>
            <person name="Brown T."/>
            <person name="Cohen L."/>
        </authorList>
    </citation>
    <scope>NUCLEOTIDE SEQUENCE</scope>
    <source>
        <strain evidence="22">CCMP1381</strain>
    </source>
</reference>
<dbReference type="EMBL" id="HBGS01062876">
    <property type="protein sequence ID" value="CAD9495418.1"/>
    <property type="molecule type" value="Transcribed_RNA"/>
</dbReference>
<dbReference type="GO" id="GO:0005952">
    <property type="term" value="C:cAMP-dependent protein kinase complex"/>
    <property type="evidence" value="ECO:0007669"/>
    <property type="project" value="TreeGrafter"/>
</dbReference>
<evidence type="ECO:0000313" key="22">
    <source>
        <dbReference type="EMBL" id="CAD9495418.1"/>
    </source>
</evidence>
<dbReference type="PRINTS" id="PR00103">
    <property type="entry name" value="CAMPKINASE"/>
</dbReference>
<keyword evidence="10" id="KW-0418">Kinase</keyword>
<evidence type="ECO:0000256" key="9">
    <source>
        <dbReference type="ARBA" id="ARBA00022741"/>
    </source>
</evidence>
<proteinExistence type="inferred from homology"/>
<comment type="similarity">
    <text evidence="2">Belongs to the protein kinase superfamily. AGC Ser/Thr protein kinase family. cGMP subfamily.</text>
</comment>
<dbReference type="InterPro" id="IPR000961">
    <property type="entry name" value="AGC-kinase_C"/>
</dbReference>
<dbReference type="InterPro" id="IPR018488">
    <property type="entry name" value="cNMP-bd_CS"/>
</dbReference>
<dbReference type="SUPFAM" id="SSF51206">
    <property type="entry name" value="cAMP-binding domain-like"/>
    <property type="match status" value="2"/>
</dbReference>
<keyword evidence="8" id="KW-0479">Metal-binding</keyword>
<dbReference type="CDD" id="cd00038">
    <property type="entry name" value="CAP_ED"/>
    <property type="match status" value="1"/>
</dbReference>
<dbReference type="PROSITE" id="PS00107">
    <property type="entry name" value="PROTEIN_KINASE_ATP"/>
    <property type="match status" value="1"/>
</dbReference>
<dbReference type="EC" id="2.7.11.12" evidence="3"/>
<dbReference type="InterPro" id="IPR011009">
    <property type="entry name" value="Kinase-like_dom_sf"/>
</dbReference>
<keyword evidence="7" id="KW-0808">Transferase</keyword>
<dbReference type="InterPro" id="IPR008271">
    <property type="entry name" value="Ser/Thr_kinase_AS"/>
</dbReference>
<feature type="domain" description="AGC-kinase C-terminal" evidence="21">
    <location>
        <begin position="761"/>
        <end position="813"/>
    </location>
</feature>
<dbReference type="GO" id="GO:0004692">
    <property type="term" value="F:cGMP-dependent protein kinase activity"/>
    <property type="evidence" value="ECO:0007669"/>
    <property type="project" value="UniProtKB-EC"/>
</dbReference>
<dbReference type="PROSITE" id="PS00108">
    <property type="entry name" value="PROTEIN_KINASE_ST"/>
    <property type="match status" value="1"/>
</dbReference>
<comment type="catalytic activity">
    <reaction evidence="16">
        <text>L-seryl-[protein] + ATP = O-phospho-L-seryl-[protein] + ADP + H(+)</text>
        <dbReference type="Rhea" id="RHEA:17989"/>
        <dbReference type="Rhea" id="RHEA-COMP:9863"/>
        <dbReference type="Rhea" id="RHEA-COMP:11604"/>
        <dbReference type="ChEBI" id="CHEBI:15378"/>
        <dbReference type="ChEBI" id="CHEBI:29999"/>
        <dbReference type="ChEBI" id="CHEBI:30616"/>
        <dbReference type="ChEBI" id="CHEBI:83421"/>
        <dbReference type="ChEBI" id="CHEBI:456216"/>
        <dbReference type="EC" id="2.7.11.12"/>
    </reaction>
</comment>
<dbReference type="PROSITE" id="PS51285">
    <property type="entry name" value="AGC_KINASE_CTER"/>
    <property type="match status" value="1"/>
</dbReference>
<evidence type="ECO:0000256" key="5">
    <source>
        <dbReference type="ARBA" id="ARBA00022527"/>
    </source>
</evidence>
<keyword evidence="11 17" id="KW-0067">ATP-binding</keyword>
<dbReference type="AlphaFoldDB" id="A0A7S2HNA9"/>
<dbReference type="InterPro" id="IPR000719">
    <property type="entry name" value="Prot_kinase_dom"/>
</dbReference>
<dbReference type="PANTHER" id="PTHR24353">
    <property type="entry name" value="CYCLIC NUCLEOTIDE-DEPENDENT PROTEIN KINASE"/>
    <property type="match status" value="1"/>
</dbReference>
<evidence type="ECO:0000259" key="20">
    <source>
        <dbReference type="PROSITE" id="PS50042"/>
    </source>
</evidence>
<evidence type="ECO:0000256" key="16">
    <source>
        <dbReference type="ARBA" id="ARBA00047462"/>
    </source>
</evidence>
<dbReference type="SMART" id="SM00100">
    <property type="entry name" value="cNMP"/>
    <property type="match status" value="1"/>
</dbReference>
<dbReference type="InterPro" id="IPR000595">
    <property type="entry name" value="cNMP-bd_dom"/>
</dbReference>
<comment type="cofactor">
    <cofactor evidence="1">
        <name>Mg(2+)</name>
        <dbReference type="ChEBI" id="CHEBI:18420"/>
    </cofactor>
</comment>
<dbReference type="PROSITE" id="PS50011">
    <property type="entry name" value="PROTEIN_KINASE_DOM"/>
    <property type="match status" value="1"/>
</dbReference>
<evidence type="ECO:0000256" key="15">
    <source>
        <dbReference type="ARBA" id="ARBA00047298"/>
    </source>
</evidence>
<accession>A0A7S2HNA9</accession>
<organism evidence="22">
    <name type="scientific">Octactis speculum</name>
    <dbReference type="NCBI Taxonomy" id="3111310"/>
    <lineage>
        <taxon>Eukaryota</taxon>
        <taxon>Sar</taxon>
        <taxon>Stramenopiles</taxon>
        <taxon>Ochrophyta</taxon>
        <taxon>Dictyochophyceae</taxon>
        <taxon>Dictyochales</taxon>
        <taxon>Dictyochaceae</taxon>
        <taxon>Octactis</taxon>
    </lineage>
</organism>
<dbReference type="GO" id="GO:0046872">
    <property type="term" value="F:metal ion binding"/>
    <property type="evidence" value="ECO:0007669"/>
    <property type="project" value="UniProtKB-KW"/>
</dbReference>
<evidence type="ECO:0000259" key="19">
    <source>
        <dbReference type="PROSITE" id="PS50011"/>
    </source>
</evidence>
<evidence type="ECO:0000256" key="18">
    <source>
        <dbReference type="SAM" id="MobiDB-lite"/>
    </source>
</evidence>
<feature type="domain" description="Protein kinase" evidence="19">
    <location>
        <begin position="469"/>
        <end position="760"/>
    </location>
</feature>
<dbReference type="PROSITE" id="PS00889">
    <property type="entry name" value="CNMP_BINDING_2"/>
    <property type="match status" value="1"/>
</dbReference>
<dbReference type="SMART" id="SM00220">
    <property type="entry name" value="S_TKc"/>
    <property type="match status" value="1"/>
</dbReference>